<accession>A0A0C2YLT1</accession>
<sequence length="441" mass="48176">MLDILIFGATGYTGRLITRYLATHPQRATFTLGLAARSQQKLKALVDELGDAALHVRTFIVDVTNSDEVGTVVQEAHVVLNAVALYSQRGNPVLEACVHHRRHYLDIVGELSQLLDRALLCSFDRLAAESNTVIVPCAGMIAVPSDLMVYVANKTLKSFAGPLTGIDMSTSAWKINGFTYSGGSIASAIAVVENTSRDERDAARTDFALSPVRGVPSPRLRVFHTLPVLDPPMGGTFLAQSLANRPIVQRTWGLFELVARNPTDVFPPELSATVDGSGYSYGAAFKYNEFLVHHNWFYAFRYLTVLACMPLMMVVPFVRRIVSKFLPQPGQGPTDEQLEARSLDITNITTSTPDSQGRTVSVRTTFKGKGDGPYLMTAIFVSEAVLALVLEKDSLPPFGKRGGVLTPMTAFGDVLVRRLNACDRIKIESEVLPTGDQKKTR</sequence>
<dbReference type="HOGENOM" id="CLU_031002_0_1_1"/>
<comment type="similarity">
    <text evidence="1">Belongs to the saccharopine dehydrogenase family.</text>
</comment>
<dbReference type="Gene3D" id="3.40.50.720">
    <property type="entry name" value="NAD(P)-binding Rossmann-like Domain"/>
    <property type="match status" value="1"/>
</dbReference>
<keyword evidence="2" id="KW-0472">Membrane</keyword>
<name>A0A0C2YLT1_9AGAM</name>
<evidence type="ECO:0000256" key="2">
    <source>
        <dbReference type="SAM" id="Phobius"/>
    </source>
</evidence>
<feature type="domain" description="Saccharopine dehydrogenase NADP binding" evidence="3">
    <location>
        <begin position="4"/>
        <end position="108"/>
    </location>
</feature>
<keyword evidence="2" id="KW-1133">Transmembrane helix</keyword>
<dbReference type="GO" id="GO:0005886">
    <property type="term" value="C:plasma membrane"/>
    <property type="evidence" value="ECO:0007669"/>
    <property type="project" value="TreeGrafter"/>
</dbReference>
<dbReference type="PANTHER" id="PTHR12286">
    <property type="entry name" value="SACCHAROPINE DEHYDROGENASE-LIKE OXIDOREDUCTASE"/>
    <property type="match status" value="1"/>
</dbReference>
<dbReference type="OrthoDB" id="10268090at2759"/>
<dbReference type="EMBL" id="KN822353">
    <property type="protein sequence ID" value="KIM50673.1"/>
    <property type="molecule type" value="Genomic_DNA"/>
</dbReference>
<dbReference type="InParanoid" id="A0A0C2YLT1"/>
<reference evidence="5" key="2">
    <citation type="submission" date="2015-01" db="EMBL/GenBank/DDBJ databases">
        <title>Evolutionary Origins and Diversification of the Mycorrhizal Mutualists.</title>
        <authorList>
            <consortium name="DOE Joint Genome Institute"/>
            <consortium name="Mycorrhizal Genomics Consortium"/>
            <person name="Kohler A."/>
            <person name="Kuo A."/>
            <person name="Nagy L.G."/>
            <person name="Floudas D."/>
            <person name="Copeland A."/>
            <person name="Barry K.W."/>
            <person name="Cichocki N."/>
            <person name="Veneault-Fourrey C."/>
            <person name="LaButti K."/>
            <person name="Lindquist E.A."/>
            <person name="Lipzen A."/>
            <person name="Lundell T."/>
            <person name="Morin E."/>
            <person name="Murat C."/>
            <person name="Riley R."/>
            <person name="Ohm R."/>
            <person name="Sun H."/>
            <person name="Tunlid A."/>
            <person name="Henrissat B."/>
            <person name="Grigoriev I.V."/>
            <person name="Hibbett D.S."/>
            <person name="Martin F."/>
        </authorList>
    </citation>
    <scope>NUCLEOTIDE SEQUENCE [LARGE SCALE GENOMIC DNA]</scope>
    <source>
        <strain evidence="5">Foug A</strain>
    </source>
</reference>
<gene>
    <name evidence="4" type="ORF">SCLCIDRAFT_34084</name>
</gene>
<organism evidence="4 5">
    <name type="scientific">Scleroderma citrinum Foug A</name>
    <dbReference type="NCBI Taxonomy" id="1036808"/>
    <lineage>
        <taxon>Eukaryota</taxon>
        <taxon>Fungi</taxon>
        <taxon>Dikarya</taxon>
        <taxon>Basidiomycota</taxon>
        <taxon>Agaricomycotina</taxon>
        <taxon>Agaricomycetes</taxon>
        <taxon>Agaricomycetidae</taxon>
        <taxon>Boletales</taxon>
        <taxon>Sclerodermatineae</taxon>
        <taxon>Sclerodermataceae</taxon>
        <taxon>Scleroderma</taxon>
    </lineage>
</organism>
<evidence type="ECO:0000313" key="4">
    <source>
        <dbReference type="EMBL" id="KIM50673.1"/>
    </source>
</evidence>
<evidence type="ECO:0000259" key="3">
    <source>
        <dbReference type="Pfam" id="PF03435"/>
    </source>
</evidence>
<feature type="transmembrane region" description="Helical" evidence="2">
    <location>
        <begin position="296"/>
        <end position="318"/>
    </location>
</feature>
<evidence type="ECO:0000256" key="1">
    <source>
        <dbReference type="ARBA" id="ARBA00038048"/>
    </source>
</evidence>
<dbReference type="AlphaFoldDB" id="A0A0C2YLT1"/>
<dbReference type="InterPro" id="IPR005097">
    <property type="entry name" value="Sacchrp_dh_NADP-bd"/>
</dbReference>
<dbReference type="PANTHER" id="PTHR12286:SF5">
    <property type="entry name" value="SACCHAROPINE DEHYDROGENASE-LIKE OXIDOREDUCTASE"/>
    <property type="match status" value="1"/>
</dbReference>
<dbReference type="SUPFAM" id="SSF51735">
    <property type="entry name" value="NAD(P)-binding Rossmann-fold domains"/>
    <property type="match status" value="1"/>
</dbReference>
<dbReference type="GO" id="GO:0005811">
    <property type="term" value="C:lipid droplet"/>
    <property type="evidence" value="ECO:0007669"/>
    <property type="project" value="TreeGrafter"/>
</dbReference>
<dbReference type="InterPro" id="IPR036291">
    <property type="entry name" value="NAD(P)-bd_dom_sf"/>
</dbReference>
<dbReference type="InterPro" id="IPR051276">
    <property type="entry name" value="Saccharopine_DH-like_oxidrdct"/>
</dbReference>
<dbReference type="Proteomes" id="UP000053989">
    <property type="component" value="Unassembled WGS sequence"/>
</dbReference>
<evidence type="ECO:0000313" key="5">
    <source>
        <dbReference type="Proteomes" id="UP000053989"/>
    </source>
</evidence>
<dbReference type="GO" id="GO:0005739">
    <property type="term" value="C:mitochondrion"/>
    <property type="evidence" value="ECO:0007669"/>
    <property type="project" value="TreeGrafter"/>
</dbReference>
<dbReference type="Pfam" id="PF03435">
    <property type="entry name" value="Sacchrp_dh_NADP"/>
    <property type="match status" value="1"/>
</dbReference>
<dbReference type="GO" id="GO:0009247">
    <property type="term" value="P:glycolipid biosynthetic process"/>
    <property type="evidence" value="ECO:0007669"/>
    <property type="project" value="TreeGrafter"/>
</dbReference>
<keyword evidence="2" id="KW-0812">Transmembrane</keyword>
<proteinExistence type="inferred from homology"/>
<reference evidence="4 5" key="1">
    <citation type="submission" date="2014-04" db="EMBL/GenBank/DDBJ databases">
        <authorList>
            <consortium name="DOE Joint Genome Institute"/>
            <person name="Kuo A."/>
            <person name="Kohler A."/>
            <person name="Nagy L.G."/>
            <person name="Floudas D."/>
            <person name="Copeland A."/>
            <person name="Barry K.W."/>
            <person name="Cichocki N."/>
            <person name="Veneault-Fourrey C."/>
            <person name="LaButti K."/>
            <person name="Lindquist E.A."/>
            <person name="Lipzen A."/>
            <person name="Lundell T."/>
            <person name="Morin E."/>
            <person name="Murat C."/>
            <person name="Sun H."/>
            <person name="Tunlid A."/>
            <person name="Henrissat B."/>
            <person name="Grigoriev I.V."/>
            <person name="Hibbett D.S."/>
            <person name="Martin F."/>
            <person name="Nordberg H.P."/>
            <person name="Cantor M.N."/>
            <person name="Hua S.X."/>
        </authorList>
    </citation>
    <scope>NUCLEOTIDE SEQUENCE [LARGE SCALE GENOMIC DNA]</scope>
    <source>
        <strain evidence="4 5">Foug A</strain>
    </source>
</reference>
<keyword evidence="5" id="KW-1185">Reference proteome</keyword>
<protein>
    <recommendedName>
        <fullName evidence="3">Saccharopine dehydrogenase NADP binding domain-containing protein</fullName>
    </recommendedName>
</protein>